<organism evidence="11 12">
    <name type="scientific">Coccomyxa viridis</name>
    <dbReference type="NCBI Taxonomy" id="1274662"/>
    <lineage>
        <taxon>Eukaryota</taxon>
        <taxon>Viridiplantae</taxon>
        <taxon>Chlorophyta</taxon>
        <taxon>core chlorophytes</taxon>
        <taxon>Trebouxiophyceae</taxon>
        <taxon>Trebouxiophyceae incertae sedis</taxon>
        <taxon>Coccomyxaceae</taxon>
        <taxon>Coccomyxa</taxon>
    </lineage>
</organism>
<keyword evidence="3 7" id="KW-0227">DNA damage</keyword>
<evidence type="ECO:0000256" key="2">
    <source>
        <dbReference type="ARBA" id="ARBA00008997"/>
    </source>
</evidence>
<comment type="function">
    <text evidence="7">Component of the SMC5-SMC6 complex, that promotes sister chromatid alignment after DNA damage and facilitates double-stranded DNA breaks (DSBs) repair via homologous recombination between sister chromatids.</text>
</comment>
<feature type="domain" description="Non-structural maintenance of chromosome element 4 C-terminal" evidence="10">
    <location>
        <begin position="224"/>
        <end position="307"/>
    </location>
</feature>
<keyword evidence="12" id="KW-1185">Reference proteome</keyword>
<dbReference type="AlphaFoldDB" id="A0AAV1I5K6"/>
<comment type="subcellular location">
    <subcellularLocation>
        <location evidence="1 7">Nucleus</location>
    </subcellularLocation>
</comment>
<protein>
    <recommendedName>
        <fullName evidence="7">Non-structural maintenance of chromosomes element 4</fullName>
    </recommendedName>
</protein>
<evidence type="ECO:0000256" key="4">
    <source>
        <dbReference type="ARBA" id="ARBA00023172"/>
    </source>
</evidence>
<comment type="caution">
    <text evidence="11">The sequence shown here is derived from an EMBL/GenBank/DDBJ whole genome shotgun (WGS) entry which is preliminary data.</text>
</comment>
<evidence type="ECO:0000256" key="3">
    <source>
        <dbReference type="ARBA" id="ARBA00022763"/>
    </source>
</evidence>
<evidence type="ECO:0000313" key="12">
    <source>
        <dbReference type="Proteomes" id="UP001314263"/>
    </source>
</evidence>
<evidence type="ECO:0000313" key="11">
    <source>
        <dbReference type="EMBL" id="CAK0781051.1"/>
    </source>
</evidence>
<sequence length="372" mass="41586">MASTDPGPSNAEVKVKVDKLAQQAAKAEARRVESRKLLAEYHDMLKKVQGRTIDLNENKEFQRILQRANELLAQVSTAHEQVKDGEVFHQLCQSAEQNVREQIGGGKSRNPADLIRGLRARYVVSDGGDAQEDGANVPEAFNWVAFARDTAKYFKHAPGLSCMLGPISAEPKARRQVVRQKKQPLEKLVAAQDVDAVPEEQEEVIRNMGEMRTALTRQPRFSANLLACILNHRSFSQTVENLFALSFLVRDGRVTVTKAENGEGYTVTALDDASMTKLKEGKERTQVIIPLDMYDWEDFCTRMRPQDCLMSHRPPAVIPGAPRTPHTGGRRAEAGRAQKQHQQTPVEAEDDSDEEDEAAALRRRKGKKKARV</sequence>
<accession>A0AAV1I5K6</accession>
<dbReference type="GO" id="GO:0005634">
    <property type="term" value="C:nucleus"/>
    <property type="evidence" value="ECO:0007669"/>
    <property type="project" value="UniProtKB-SubCell"/>
</dbReference>
<keyword evidence="6 7" id="KW-0539">Nucleus</keyword>
<reference evidence="11 12" key="1">
    <citation type="submission" date="2023-10" db="EMBL/GenBank/DDBJ databases">
        <authorList>
            <person name="Maclean D."/>
            <person name="Macfadyen A."/>
        </authorList>
    </citation>
    <scope>NUCLEOTIDE SEQUENCE [LARGE SCALE GENOMIC DNA]</scope>
</reference>
<keyword evidence="8" id="KW-0175">Coiled coil</keyword>
<dbReference type="PANTHER" id="PTHR16140">
    <property type="entry name" value="NON-STRUCTURAL MAINTENANCE OF CHROMOSOMES ELEMENT 4"/>
    <property type="match status" value="1"/>
</dbReference>
<dbReference type="InterPro" id="IPR014854">
    <property type="entry name" value="Nse4_C"/>
</dbReference>
<keyword evidence="4 7" id="KW-0233">DNA recombination</keyword>
<dbReference type="EMBL" id="CAUYUE010000006">
    <property type="protein sequence ID" value="CAK0781051.1"/>
    <property type="molecule type" value="Genomic_DNA"/>
</dbReference>
<comment type="subunit">
    <text evidence="7">Component of the SMC5-SMC6 complex.</text>
</comment>
<dbReference type="GO" id="GO:0006310">
    <property type="term" value="P:DNA recombination"/>
    <property type="evidence" value="ECO:0007669"/>
    <property type="project" value="UniProtKB-UniRule"/>
</dbReference>
<gene>
    <name evidence="11" type="ORF">CVIRNUC_005269</name>
</gene>
<feature type="compositionally biased region" description="Acidic residues" evidence="9">
    <location>
        <begin position="347"/>
        <end position="358"/>
    </location>
</feature>
<dbReference type="PANTHER" id="PTHR16140:SF0">
    <property type="entry name" value="NON-STRUCTURAL MAINTENANCE OF CHROMOSOMES ELEMENT 4"/>
    <property type="match status" value="1"/>
</dbReference>
<evidence type="ECO:0000259" key="10">
    <source>
        <dbReference type="Pfam" id="PF08743"/>
    </source>
</evidence>
<dbReference type="GO" id="GO:0006281">
    <property type="term" value="P:DNA repair"/>
    <property type="evidence" value="ECO:0007669"/>
    <property type="project" value="UniProtKB-UniRule"/>
</dbReference>
<dbReference type="Proteomes" id="UP001314263">
    <property type="component" value="Unassembled WGS sequence"/>
</dbReference>
<keyword evidence="5 7" id="KW-0234">DNA repair</keyword>
<evidence type="ECO:0000256" key="8">
    <source>
        <dbReference type="SAM" id="Coils"/>
    </source>
</evidence>
<evidence type="ECO:0000256" key="6">
    <source>
        <dbReference type="ARBA" id="ARBA00023242"/>
    </source>
</evidence>
<feature type="coiled-coil region" evidence="8">
    <location>
        <begin position="10"/>
        <end position="37"/>
    </location>
</feature>
<dbReference type="GO" id="GO:0030915">
    <property type="term" value="C:Smc5-Smc6 complex"/>
    <property type="evidence" value="ECO:0007669"/>
    <property type="project" value="UniProtKB-UniRule"/>
</dbReference>
<evidence type="ECO:0000256" key="7">
    <source>
        <dbReference type="RuleBase" id="RU365071"/>
    </source>
</evidence>
<evidence type="ECO:0000256" key="5">
    <source>
        <dbReference type="ARBA" id="ARBA00023204"/>
    </source>
</evidence>
<dbReference type="InterPro" id="IPR027786">
    <property type="entry name" value="Nse4/EID"/>
</dbReference>
<evidence type="ECO:0000256" key="9">
    <source>
        <dbReference type="SAM" id="MobiDB-lite"/>
    </source>
</evidence>
<evidence type="ECO:0000256" key="1">
    <source>
        <dbReference type="ARBA" id="ARBA00004123"/>
    </source>
</evidence>
<dbReference type="Pfam" id="PF08743">
    <property type="entry name" value="Nse4_C"/>
    <property type="match status" value="1"/>
</dbReference>
<name>A0AAV1I5K6_9CHLO</name>
<comment type="similarity">
    <text evidence="2 7">Belongs to the NSE4 family.</text>
</comment>
<feature type="region of interest" description="Disordered" evidence="9">
    <location>
        <begin position="311"/>
        <end position="372"/>
    </location>
</feature>
<proteinExistence type="inferred from homology"/>
<feature type="compositionally biased region" description="Basic residues" evidence="9">
    <location>
        <begin position="361"/>
        <end position="372"/>
    </location>
</feature>